<dbReference type="InterPro" id="IPR004706">
    <property type="entry name" value="Arsenical-R_Acr3"/>
</dbReference>
<feature type="transmembrane region" description="Helical" evidence="8">
    <location>
        <begin position="76"/>
        <end position="99"/>
    </location>
</feature>
<reference evidence="9 10" key="1">
    <citation type="submission" date="2024-01" db="EMBL/GenBank/DDBJ databases">
        <title>Characterization of antibiotic resistant novel bacterial strains and their environmental applications.</title>
        <authorList>
            <person name="Manzoor S."/>
            <person name="Abbas S."/>
            <person name="Arshad M."/>
            <person name="Ahmed I."/>
        </authorList>
    </citation>
    <scope>NUCLEOTIDE SEQUENCE [LARGE SCALE GENOMIC DNA]</scope>
    <source>
        <strain evidence="9 10">NCCP-602</strain>
    </source>
</reference>
<comment type="subcellular location">
    <subcellularLocation>
        <location evidence="1">Cell membrane</location>
        <topology evidence="1">Multi-pass membrane protein</topology>
    </subcellularLocation>
</comment>
<evidence type="ECO:0000256" key="3">
    <source>
        <dbReference type="ARBA" id="ARBA00022448"/>
    </source>
</evidence>
<evidence type="ECO:0000256" key="8">
    <source>
        <dbReference type="SAM" id="Phobius"/>
    </source>
</evidence>
<gene>
    <name evidence="9" type="ORF">NCCP602_07660</name>
</gene>
<keyword evidence="7 8" id="KW-0472">Membrane</keyword>
<evidence type="ECO:0000256" key="5">
    <source>
        <dbReference type="ARBA" id="ARBA00022692"/>
    </source>
</evidence>
<keyword evidence="10" id="KW-1185">Reference proteome</keyword>
<feature type="transmembrane region" description="Helical" evidence="8">
    <location>
        <begin position="20"/>
        <end position="40"/>
    </location>
</feature>
<feature type="transmembrane region" description="Helical" evidence="8">
    <location>
        <begin position="135"/>
        <end position="159"/>
    </location>
</feature>
<evidence type="ECO:0000313" key="9">
    <source>
        <dbReference type="EMBL" id="GAA0034805.1"/>
    </source>
</evidence>
<dbReference type="InterPro" id="IPR038770">
    <property type="entry name" value="Na+/solute_symporter_sf"/>
</dbReference>
<keyword evidence="6 8" id="KW-1133">Transmembrane helix</keyword>
<keyword evidence="3" id="KW-0813">Transport</keyword>
<dbReference type="Gene3D" id="1.20.1530.20">
    <property type="match status" value="1"/>
</dbReference>
<dbReference type="Proteomes" id="UP001498238">
    <property type="component" value="Unassembled WGS sequence"/>
</dbReference>
<keyword evidence="5 8" id="KW-0812">Transmembrane</keyword>
<organism evidence="9 10">
    <name type="scientific">Brevibacterium metallidurans</name>
    <dbReference type="NCBI Taxonomy" id="1482676"/>
    <lineage>
        <taxon>Bacteria</taxon>
        <taxon>Bacillati</taxon>
        <taxon>Actinomycetota</taxon>
        <taxon>Actinomycetes</taxon>
        <taxon>Micrococcales</taxon>
        <taxon>Brevibacteriaceae</taxon>
        <taxon>Brevibacterium</taxon>
    </lineage>
</organism>
<comment type="similarity">
    <text evidence="2">Belongs to the arsenical resistance-3 (ACR3) (TC 2.A.59) family.</text>
</comment>
<feature type="transmembrane region" description="Helical" evidence="8">
    <location>
        <begin position="204"/>
        <end position="224"/>
    </location>
</feature>
<sequence length="331" mass="34322">MSRGQGLLRTIDRLTAHQTAACLGAVALGVLAGALLPSAALVASSLVTPLLVLLLFTTFIDIPLRTLGPATANLRFAAVVLMANFLIVPLLVWALHTIVSLPATVAVPVLIVLLTPCIDYVIVFTGLAGGASGKLLALTPVLMIVQILLLPVWLGVIAGDSASMLVTPGPFLTALTLFIVLPLAAALLVQLGSARSRIVRGVRGAASTAMMPLMLLTLFAVAAAEVRSVVPHLPALGIVAVVCVLFAVVMTILGWGLGAWSLAEVGERRALIFTGVTRNSLVMLPLVWAVDGDGLGSAAVVTQTLVELLVMVALVRIVPRLVPDTAMSENR</sequence>
<protein>
    <submittedName>
        <fullName evidence="9">Arsenic resistance protein</fullName>
    </submittedName>
</protein>
<evidence type="ECO:0000256" key="4">
    <source>
        <dbReference type="ARBA" id="ARBA00022475"/>
    </source>
</evidence>
<accession>A0ABP3C5E5</accession>
<dbReference type="PANTHER" id="PTHR43057:SF1">
    <property type="entry name" value="ARSENICAL-RESISTANCE PROTEIN 3"/>
    <property type="match status" value="1"/>
</dbReference>
<evidence type="ECO:0000313" key="10">
    <source>
        <dbReference type="Proteomes" id="UP001498238"/>
    </source>
</evidence>
<feature type="transmembrane region" description="Helical" evidence="8">
    <location>
        <begin position="236"/>
        <end position="258"/>
    </location>
</feature>
<feature type="transmembrane region" description="Helical" evidence="8">
    <location>
        <begin position="171"/>
        <end position="192"/>
    </location>
</feature>
<proteinExistence type="inferred from homology"/>
<dbReference type="RefSeq" id="WP_339391772.1">
    <property type="nucleotide sequence ID" value="NZ_BAAAAF010000002.1"/>
</dbReference>
<dbReference type="EMBL" id="BAAAAF010000002">
    <property type="protein sequence ID" value="GAA0034805.1"/>
    <property type="molecule type" value="Genomic_DNA"/>
</dbReference>
<dbReference type="PANTHER" id="PTHR43057">
    <property type="entry name" value="ARSENITE EFFLUX TRANSPORTER"/>
    <property type="match status" value="1"/>
</dbReference>
<evidence type="ECO:0000256" key="2">
    <source>
        <dbReference type="ARBA" id="ARBA00010110"/>
    </source>
</evidence>
<evidence type="ECO:0000256" key="6">
    <source>
        <dbReference type="ARBA" id="ARBA00022989"/>
    </source>
</evidence>
<comment type="caution">
    <text evidence="9">The sequence shown here is derived from an EMBL/GenBank/DDBJ whole genome shotgun (WGS) entry which is preliminary data.</text>
</comment>
<feature type="transmembrane region" description="Helical" evidence="8">
    <location>
        <begin position="105"/>
        <end position="128"/>
    </location>
</feature>
<name>A0ABP3C5E5_9MICO</name>
<evidence type="ECO:0000256" key="1">
    <source>
        <dbReference type="ARBA" id="ARBA00004651"/>
    </source>
</evidence>
<dbReference type="InterPro" id="IPR002657">
    <property type="entry name" value="BilAc:Na_symport/Acr3"/>
</dbReference>
<dbReference type="Pfam" id="PF01758">
    <property type="entry name" value="SBF"/>
    <property type="match status" value="1"/>
</dbReference>
<feature type="transmembrane region" description="Helical" evidence="8">
    <location>
        <begin position="46"/>
        <end position="64"/>
    </location>
</feature>
<evidence type="ECO:0000256" key="7">
    <source>
        <dbReference type="ARBA" id="ARBA00023136"/>
    </source>
</evidence>
<keyword evidence="4" id="KW-1003">Cell membrane</keyword>